<keyword evidence="2" id="KW-1185">Reference proteome</keyword>
<proteinExistence type="predicted"/>
<keyword evidence="1" id="KW-0378">Hydrolase</keyword>
<dbReference type="Proteomes" id="UP000198211">
    <property type="component" value="Unassembled WGS sequence"/>
</dbReference>
<dbReference type="GO" id="GO:0008233">
    <property type="term" value="F:peptidase activity"/>
    <property type="evidence" value="ECO:0007669"/>
    <property type="project" value="UniProtKB-KW"/>
</dbReference>
<evidence type="ECO:0000313" key="1">
    <source>
        <dbReference type="EMBL" id="OWZ22894.1"/>
    </source>
</evidence>
<protein>
    <submittedName>
        <fullName evidence="1">Eukaryotic/viral aspartic protease</fullName>
    </submittedName>
</protein>
<dbReference type="AlphaFoldDB" id="A0A225WYH8"/>
<evidence type="ECO:0000313" key="2">
    <source>
        <dbReference type="Proteomes" id="UP000198211"/>
    </source>
</evidence>
<gene>
    <name evidence="1" type="ORF">PHMEG_0002348</name>
</gene>
<organism evidence="1 2">
    <name type="scientific">Phytophthora megakarya</name>
    <dbReference type="NCBI Taxonomy" id="4795"/>
    <lineage>
        <taxon>Eukaryota</taxon>
        <taxon>Sar</taxon>
        <taxon>Stramenopiles</taxon>
        <taxon>Oomycota</taxon>
        <taxon>Peronosporomycetes</taxon>
        <taxon>Peronosporales</taxon>
        <taxon>Peronosporaceae</taxon>
        <taxon>Phytophthora</taxon>
    </lineage>
</organism>
<dbReference type="GO" id="GO:0006508">
    <property type="term" value="P:proteolysis"/>
    <property type="evidence" value="ECO:0007669"/>
    <property type="project" value="UniProtKB-KW"/>
</dbReference>
<keyword evidence="1" id="KW-0645">Protease</keyword>
<accession>A0A225WYH8</accession>
<comment type="caution">
    <text evidence="1">The sequence shown here is derived from an EMBL/GenBank/DDBJ whole genome shotgun (WGS) entry which is preliminary data.</text>
</comment>
<reference evidence="2" key="1">
    <citation type="submission" date="2017-03" db="EMBL/GenBank/DDBJ databases">
        <title>Phytopthora megakarya and P. palmivora, two closely related causual agents of cacao black pod achieved similar genome size and gene model numbers by different mechanisms.</title>
        <authorList>
            <person name="Ali S."/>
            <person name="Shao J."/>
            <person name="Larry D.J."/>
            <person name="Kronmiller B."/>
            <person name="Shen D."/>
            <person name="Strem M.D."/>
            <person name="Melnick R.L."/>
            <person name="Guiltinan M.J."/>
            <person name="Tyler B.M."/>
            <person name="Meinhardt L.W."/>
            <person name="Bailey B.A."/>
        </authorList>
    </citation>
    <scope>NUCLEOTIDE SEQUENCE [LARGE SCALE GENOMIC DNA]</scope>
    <source>
        <strain evidence="2">zdho120</strain>
    </source>
</reference>
<sequence length="103" mass="11598">MLKNQLAYLPDLSDLRPDANIDDAIVGEPGESDPVEEERLRTILRKHRTIFLDEGNALPPPVRGVVCDLEVGDAKPISMRSRRIPADLLSKVYELLKRLLKLV</sequence>
<dbReference type="OrthoDB" id="125412at2759"/>
<name>A0A225WYH8_9STRA</name>
<dbReference type="EMBL" id="NBNE01000102">
    <property type="protein sequence ID" value="OWZ22894.1"/>
    <property type="molecule type" value="Genomic_DNA"/>
</dbReference>